<dbReference type="Pfam" id="PF00561">
    <property type="entry name" value="Abhydrolase_1"/>
    <property type="match status" value="2"/>
</dbReference>
<dbReference type="EC" id="3.7.1.25" evidence="2"/>
<dbReference type="Gene3D" id="3.40.50.1820">
    <property type="entry name" value="alpha/beta hydrolase"/>
    <property type="match status" value="1"/>
</dbReference>
<name>A0A9E6XUT9_9ACTN</name>
<dbReference type="PANTHER" id="PTHR43798">
    <property type="entry name" value="MONOACYLGLYCEROL LIPASE"/>
    <property type="match status" value="1"/>
</dbReference>
<dbReference type="AlphaFoldDB" id="A0A9E6XUT9"/>
<keyword evidence="2" id="KW-0378">Hydrolase</keyword>
<evidence type="ECO:0000259" key="1">
    <source>
        <dbReference type="Pfam" id="PF00561"/>
    </source>
</evidence>
<gene>
    <name evidence="2" type="primary">todF_1</name>
    <name evidence="2" type="ORF">DSM104329_01247</name>
</gene>
<dbReference type="InterPro" id="IPR000073">
    <property type="entry name" value="AB_hydrolase_1"/>
</dbReference>
<dbReference type="PRINTS" id="PR00412">
    <property type="entry name" value="EPOXHYDRLASE"/>
</dbReference>
<dbReference type="InterPro" id="IPR029058">
    <property type="entry name" value="AB_hydrolase_fold"/>
</dbReference>
<dbReference type="PANTHER" id="PTHR43798:SF33">
    <property type="entry name" value="HYDROLASE, PUTATIVE (AFU_ORTHOLOGUE AFUA_2G14860)-RELATED"/>
    <property type="match status" value="1"/>
</dbReference>
<evidence type="ECO:0000313" key="2">
    <source>
        <dbReference type="EMBL" id="UGS34865.1"/>
    </source>
</evidence>
<sequence>MSADGAPALWPQLMDVAFSQRFVDAGGIRTRIVEAGDGPPLVLLHGTGGHAEAYLRNVRALSAHFRLVICDMVGHGFTGKPDRPYTLDVYAEHLAGLLDALGLERAHLSGESLGGWVAAWFAAQRPERVDRLVLTTPGNVTSKPETMRRVYESTLRAVTEASVETVRSRLEWLFAPATKHLVSDELVAVRLAIYTQPGAEAAMRNVLVLQEPEVRARYGWNAEWTGRIRAPTLIIWTSDDPTGTYDEGELLARWIPGSRLVNIDGAGHWPQWERPEDFDRLHREFLLASC</sequence>
<reference evidence="2" key="1">
    <citation type="journal article" date="2022" name="Int. J. Syst. Evol. Microbiol.">
        <title>Pseudomonas aegrilactucae sp. nov. and Pseudomonas morbosilactucae sp. nov., pathogens causing bacterial rot of lettuce in Japan.</title>
        <authorList>
            <person name="Sawada H."/>
            <person name="Fujikawa T."/>
            <person name="Satou M."/>
        </authorList>
    </citation>
    <scope>NUCLEOTIDE SEQUENCE</scope>
    <source>
        <strain evidence="2">0166_1</strain>
    </source>
</reference>
<protein>
    <submittedName>
        <fullName evidence="2">2-hydroxy-6-oxo-2,4-heptadienoate hydrolase</fullName>
        <ecNumber evidence="2">3.7.1.25</ecNumber>
    </submittedName>
</protein>
<dbReference type="SUPFAM" id="SSF53474">
    <property type="entry name" value="alpha/beta-Hydrolases"/>
    <property type="match status" value="1"/>
</dbReference>
<proteinExistence type="predicted"/>
<dbReference type="GO" id="GO:0018765">
    <property type="term" value="F:2-hydroxy-6-oxohepta-2,4-dienoate hydrolase activity"/>
    <property type="evidence" value="ECO:0007669"/>
    <property type="project" value="UniProtKB-EC"/>
</dbReference>
<keyword evidence="3" id="KW-1185">Reference proteome</keyword>
<dbReference type="PRINTS" id="PR00111">
    <property type="entry name" value="ABHYDROLASE"/>
</dbReference>
<dbReference type="Proteomes" id="UP001162834">
    <property type="component" value="Chromosome"/>
</dbReference>
<dbReference type="EMBL" id="CP087164">
    <property type="protein sequence ID" value="UGS34865.1"/>
    <property type="molecule type" value="Genomic_DNA"/>
</dbReference>
<feature type="domain" description="AB hydrolase-1" evidence="1">
    <location>
        <begin position="39"/>
        <end position="147"/>
    </location>
</feature>
<feature type="domain" description="AB hydrolase-1" evidence="1">
    <location>
        <begin position="221"/>
        <end position="275"/>
    </location>
</feature>
<dbReference type="GO" id="GO:0016020">
    <property type="term" value="C:membrane"/>
    <property type="evidence" value="ECO:0007669"/>
    <property type="project" value="TreeGrafter"/>
</dbReference>
<dbReference type="InterPro" id="IPR000639">
    <property type="entry name" value="Epox_hydrolase-like"/>
</dbReference>
<dbReference type="InterPro" id="IPR050266">
    <property type="entry name" value="AB_hydrolase_sf"/>
</dbReference>
<evidence type="ECO:0000313" key="3">
    <source>
        <dbReference type="Proteomes" id="UP001162834"/>
    </source>
</evidence>
<dbReference type="KEGG" id="sbae:DSM104329_01247"/>
<accession>A0A9E6XUT9</accession>
<organism evidence="2 3">
    <name type="scientific">Capillimicrobium parvum</name>
    <dbReference type="NCBI Taxonomy" id="2884022"/>
    <lineage>
        <taxon>Bacteria</taxon>
        <taxon>Bacillati</taxon>
        <taxon>Actinomycetota</taxon>
        <taxon>Thermoleophilia</taxon>
        <taxon>Solirubrobacterales</taxon>
        <taxon>Capillimicrobiaceae</taxon>
        <taxon>Capillimicrobium</taxon>
    </lineage>
</organism>